<evidence type="ECO:0000256" key="4">
    <source>
        <dbReference type="ARBA" id="ARBA00022840"/>
    </source>
</evidence>
<comment type="similarity">
    <text evidence="1">Belongs to the ABC transporter superfamily.</text>
</comment>
<accession>A0A154IJ68</accession>
<dbReference type="RefSeq" id="WP_062942532.1">
    <property type="nucleotide sequence ID" value="NZ_CP171844.1"/>
</dbReference>
<dbReference type="InterPro" id="IPR017871">
    <property type="entry name" value="ABC_transporter-like_CS"/>
</dbReference>
<dbReference type="Pfam" id="PF00005">
    <property type="entry name" value="ABC_tran"/>
    <property type="match status" value="1"/>
</dbReference>
<reference evidence="6" key="1">
    <citation type="submission" date="2016-03" db="EMBL/GenBank/DDBJ databases">
        <title>Microsymbionts genomes from the relict species Vavilovia formosa.</title>
        <authorList>
            <person name="Chirak E."/>
            <person name="Kimeklis A."/>
            <person name="Kopat V."/>
            <person name="Andronov E."/>
        </authorList>
    </citation>
    <scope>NUCLEOTIDE SEQUENCE [LARGE SCALE GENOMIC DNA]</scope>
    <source>
        <strain evidence="6">Vaf12</strain>
    </source>
</reference>
<evidence type="ECO:0000313" key="6">
    <source>
        <dbReference type="EMBL" id="KZB00158.1"/>
    </source>
</evidence>
<dbReference type="InterPro" id="IPR003593">
    <property type="entry name" value="AAA+_ATPase"/>
</dbReference>
<dbReference type="GO" id="GO:0005524">
    <property type="term" value="F:ATP binding"/>
    <property type="evidence" value="ECO:0007669"/>
    <property type="project" value="UniProtKB-KW"/>
</dbReference>
<dbReference type="InterPro" id="IPR015860">
    <property type="entry name" value="ABC_transpr_TagH-like"/>
</dbReference>
<evidence type="ECO:0000256" key="2">
    <source>
        <dbReference type="ARBA" id="ARBA00022448"/>
    </source>
</evidence>
<evidence type="ECO:0000259" key="5">
    <source>
        <dbReference type="PROSITE" id="PS50893"/>
    </source>
</evidence>
<comment type="caution">
    <text evidence="6">The sequence shown here is derived from an EMBL/GenBank/DDBJ whole genome shotgun (WGS) entry which is preliminary data.</text>
</comment>
<keyword evidence="2" id="KW-0813">Transport</keyword>
<dbReference type="InterPro" id="IPR027417">
    <property type="entry name" value="P-loop_NTPase"/>
</dbReference>
<dbReference type="Gene3D" id="3.40.50.300">
    <property type="entry name" value="P-loop containing nucleotide triphosphate hydrolases"/>
    <property type="match status" value="1"/>
</dbReference>
<name>A0A154IJ68_RHILE</name>
<dbReference type="PANTHER" id="PTHR46743">
    <property type="entry name" value="TEICHOIC ACIDS EXPORT ATP-BINDING PROTEIN TAGH"/>
    <property type="match status" value="1"/>
</dbReference>
<dbReference type="SMART" id="SM00382">
    <property type="entry name" value="AAA"/>
    <property type="match status" value="1"/>
</dbReference>
<dbReference type="SUPFAM" id="SSF52540">
    <property type="entry name" value="P-loop containing nucleoside triphosphate hydrolases"/>
    <property type="match status" value="1"/>
</dbReference>
<protein>
    <recommendedName>
        <fullName evidence="5">ABC transporter domain-containing protein</fullName>
    </recommendedName>
</protein>
<dbReference type="EMBL" id="LVYU01000098">
    <property type="protein sequence ID" value="KZB00158.1"/>
    <property type="molecule type" value="Genomic_DNA"/>
</dbReference>
<dbReference type="AlphaFoldDB" id="A0A154IJ68"/>
<dbReference type="GO" id="GO:0016020">
    <property type="term" value="C:membrane"/>
    <property type="evidence" value="ECO:0007669"/>
    <property type="project" value="InterPro"/>
</dbReference>
<keyword evidence="3" id="KW-0547">Nucleotide-binding</keyword>
<proteinExistence type="inferred from homology"/>
<dbReference type="GO" id="GO:0016887">
    <property type="term" value="F:ATP hydrolysis activity"/>
    <property type="evidence" value="ECO:0007669"/>
    <property type="project" value="InterPro"/>
</dbReference>
<dbReference type="PROSITE" id="PS50893">
    <property type="entry name" value="ABC_TRANSPORTER_2"/>
    <property type="match status" value="1"/>
</dbReference>
<dbReference type="InterPro" id="IPR050683">
    <property type="entry name" value="Bact_Polysacc_Export_ATP-bd"/>
</dbReference>
<dbReference type="PANTHER" id="PTHR46743:SF2">
    <property type="entry name" value="TEICHOIC ACIDS EXPORT ATP-BINDING PROTEIN TAGH"/>
    <property type="match status" value="1"/>
</dbReference>
<sequence length="445" mass="48880">MSELAVEVNGLGKCYSIEKAGIKGGKWRRLAHKLRFGEDESSKFWALQDVNFSVEPGQRVGVIGKNGAGKSTLLKIMSRVSYPTAGEVRIRGSLASLLEVGTGFNDNLTGHENIYLNASLYGMSRSLIAQRFDQIVAFSEIGRFIDTPIKHYSSGMRMRLAFSVAAHLEPDILLLDEVLAVGDMSFQQKCLERVDELTSAGKTLFFVSHSMDSVIRYCTRCLWIDGGKLRMDGDTREVTEAYVEEVLKVRSERTVVSIGAIDGPSTADSQHEVKAESTGSPVARETIENRDGAELVSARIINAAGNKATLVSVAEQVGVELVYDVKGPGFYAPAIHVYCPSGTLAFAATHPSTNIADFEKGQPTRVKAVVWMPAHLFNIGTYSVSLVVFSPKEAPFKRYFSEERYLSFHVVESAIGEKSARGLMPRQFPGPVRPLLDWSVNDVER</sequence>
<organism evidence="6">
    <name type="scientific">Rhizobium leguminosarum</name>
    <dbReference type="NCBI Taxonomy" id="384"/>
    <lineage>
        <taxon>Bacteria</taxon>
        <taxon>Pseudomonadati</taxon>
        <taxon>Pseudomonadota</taxon>
        <taxon>Alphaproteobacteria</taxon>
        <taxon>Hyphomicrobiales</taxon>
        <taxon>Rhizobiaceae</taxon>
        <taxon>Rhizobium/Agrobacterium group</taxon>
        <taxon>Rhizobium</taxon>
    </lineage>
</organism>
<evidence type="ECO:0000256" key="1">
    <source>
        <dbReference type="ARBA" id="ARBA00005417"/>
    </source>
</evidence>
<dbReference type="GO" id="GO:0140359">
    <property type="term" value="F:ABC-type transporter activity"/>
    <property type="evidence" value="ECO:0007669"/>
    <property type="project" value="InterPro"/>
</dbReference>
<feature type="domain" description="ABC transporter" evidence="5">
    <location>
        <begin position="28"/>
        <end position="251"/>
    </location>
</feature>
<dbReference type="PROSITE" id="PS00211">
    <property type="entry name" value="ABC_TRANSPORTER_1"/>
    <property type="match status" value="1"/>
</dbReference>
<keyword evidence="4" id="KW-0067">ATP-binding</keyword>
<dbReference type="CDD" id="cd03220">
    <property type="entry name" value="ABC_KpsT_Wzt"/>
    <property type="match status" value="1"/>
</dbReference>
<gene>
    <name evidence="6" type="ORF">A4A59_20530</name>
</gene>
<dbReference type="InterPro" id="IPR003439">
    <property type="entry name" value="ABC_transporter-like_ATP-bd"/>
</dbReference>
<evidence type="ECO:0000256" key="3">
    <source>
        <dbReference type="ARBA" id="ARBA00022741"/>
    </source>
</evidence>